<evidence type="ECO:0000313" key="1">
    <source>
        <dbReference type="EMBL" id="QOW84133.1"/>
    </source>
</evidence>
<sequence length="85" mass="10584">MFIYPNEPFIESLQLMFDPDEREEIFVKWVFMIRYRIKSIYMFLLFYISLKKVLNLQELFMIFQKRRGFLRSFALINKQNSINEI</sequence>
<dbReference type="EMBL" id="MT019559">
    <property type="protein sequence ID" value="QOW84133.1"/>
    <property type="molecule type" value="Genomic_DNA"/>
</dbReference>
<keyword evidence="1" id="KW-0687">Ribonucleoprotein</keyword>
<keyword evidence="1" id="KW-0934">Plastid</keyword>
<dbReference type="AlphaFoldDB" id="A0A7S6XXM8"/>
<proteinExistence type="predicted"/>
<organism evidence="1">
    <name type="scientific">Prunus dulcis</name>
    <name type="common">Almond</name>
    <name type="synonym">Amygdalus dulcis</name>
    <dbReference type="NCBI Taxonomy" id="3755"/>
    <lineage>
        <taxon>Eukaryota</taxon>
        <taxon>Viridiplantae</taxon>
        <taxon>Streptophyta</taxon>
        <taxon>Embryophyta</taxon>
        <taxon>Tracheophyta</taxon>
        <taxon>Spermatophyta</taxon>
        <taxon>Magnoliopsida</taxon>
        <taxon>eudicotyledons</taxon>
        <taxon>Gunneridae</taxon>
        <taxon>Pentapetalae</taxon>
        <taxon>rosids</taxon>
        <taxon>fabids</taxon>
        <taxon>Rosales</taxon>
        <taxon>Rosaceae</taxon>
        <taxon>Amygdaloideae</taxon>
        <taxon>Amygdaleae</taxon>
        <taxon>Prunus</taxon>
    </lineage>
</organism>
<geneLocation type="chloroplast" evidence="1"/>
<gene>
    <name evidence="1" type="primary">rps16</name>
</gene>
<name>A0A7S6XXM8_PRUDU</name>
<protein>
    <submittedName>
        <fullName evidence="1">Ribosomal protein S16</fullName>
    </submittedName>
</protein>
<accession>A0A7S6XXM8</accession>
<dbReference type="GO" id="GO:0005840">
    <property type="term" value="C:ribosome"/>
    <property type="evidence" value="ECO:0007669"/>
    <property type="project" value="UniProtKB-KW"/>
</dbReference>
<keyword evidence="1" id="KW-0150">Chloroplast</keyword>
<reference evidence="1" key="1">
    <citation type="submission" date="2020-01" db="EMBL/GenBank/DDBJ databases">
        <authorList>
            <person name="Zhong D.Y."/>
            <person name="Kai Z."/>
            <person name="Y D.Z."/>
        </authorList>
    </citation>
    <scope>NUCLEOTIDE SEQUENCE</scope>
</reference>
<keyword evidence="1" id="KW-0689">Ribosomal protein</keyword>